<dbReference type="RefSeq" id="WP_103357081.1">
    <property type="nucleotide sequence ID" value="NZ_PPRF01000004.1"/>
</dbReference>
<organism evidence="2 3">
    <name type="scientific">Staphylococcus rostri</name>
    <dbReference type="NCBI Taxonomy" id="522262"/>
    <lineage>
        <taxon>Bacteria</taxon>
        <taxon>Bacillati</taxon>
        <taxon>Bacillota</taxon>
        <taxon>Bacilli</taxon>
        <taxon>Bacillales</taxon>
        <taxon>Staphylococcaceae</taxon>
        <taxon>Staphylococcus</taxon>
    </lineage>
</organism>
<evidence type="ECO:0000313" key="2">
    <source>
        <dbReference type="EMBL" id="PNZ30326.1"/>
    </source>
</evidence>
<feature type="region of interest" description="Disordered" evidence="1">
    <location>
        <begin position="28"/>
        <end position="159"/>
    </location>
</feature>
<evidence type="ECO:0008006" key="4">
    <source>
        <dbReference type="Google" id="ProtNLM"/>
    </source>
</evidence>
<dbReference type="OrthoDB" id="10006132at2"/>
<evidence type="ECO:0000256" key="1">
    <source>
        <dbReference type="SAM" id="MobiDB-lite"/>
    </source>
</evidence>
<dbReference type="EMBL" id="PPRF01000004">
    <property type="protein sequence ID" value="PNZ30326.1"/>
    <property type="molecule type" value="Genomic_DNA"/>
</dbReference>
<keyword evidence="3" id="KW-1185">Reference proteome</keyword>
<gene>
    <name evidence="2" type="ORF">CD122_00560</name>
</gene>
<evidence type="ECO:0000313" key="3">
    <source>
        <dbReference type="Proteomes" id="UP000242752"/>
    </source>
</evidence>
<comment type="caution">
    <text evidence="2">The sequence shown here is derived from an EMBL/GenBank/DDBJ whole genome shotgun (WGS) entry which is preliminary data.</text>
</comment>
<dbReference type="AlphaFoldDB" id="A0A2K3YXJ2"/>
<accession>A0A2K3YXJ2</accession>
<feature type="compositionally biased region" description="Basic and acidic residues" evidence="1">
    <location>
        <begin position="30"/>
        <end position="53"/>
    </location>
</feature>
<sequence>MQKLINIFVIVFILIGMVFFGAKAMSSDYHAPKEEQSSQVKPKEAKKDKDKKEKTKPKKAKEAETETEETPVYDPNVSQEAQVPVEQTEVPESTETVEDVQQPDTSYTPPVQQAPAYTNPQTYVPQQAPSQAEQSYNTVDNQNGQQTDALNNDQIYNAN</sequence>
<proteinExistence type="predicted"/>
<feature type="compositionally biased region" description="Polar residues" evidence="1">
    <location>
        <begin position="102"/>
        <end position="159"/>
    </location>
</feature>
<name>A0A2K3YXJ2_9STAP</name>
<dbReference type="Proteomes" id="UP000242752">
    <property type="component" value="Unassembled WGS sequence"/>
</dbReference>
<protein>
    <recommendedName>
        <fullName evidence="4">DUF4887 domain-containing protein</fullName>
    </recommendedName>
</protein>
<reference evidence="2 3" key="1">
    <citation type="submission" date="2017-08" db="EMBL/GenBank/DDBJ databases">
        <title>Draft genome sequences of 64 type strains of genus Staph aureus.</title>
        <authorList>
            <person name="Cole K."/>
            <person name="Golubchik T."/>
            <person name="Russell J."/>
            <person name="Foster D."/>
            <person name="Llewelyn M."/>
            <person name="Wilson D."/>
            <person name="Crook D."/>
            <person name="Paul J."/>
        </authorList>
    </citation>
    <scope>NUCLEOTIDE SEQUENCE [LARGE SCALE GENOMIC DNA]</scope>
    <source>
        <strain evidence="2 3">DSM 21968</strain>
    </source>
</reference>